<sequence length="75" mass="8451">MSKKEYLYITFHNTLDAMTAENLYKTHQISGRLVAIPSELSAGCGMAWRSEPNEQTHIEEVSKQAQLSLNQIAIL</sequence>
<reference evidence="2" key="1">
    <citation type="submission" date="2023-05" db="EMBL/GenBank/DDBJ databases">
        <title>Cataloging the Phylogenetic Diversity of Human Bladder Bacteria.</title>
        <authorList>
            <person name="Du J."/>
        </authorList>
    </citation>
    <scope>NUCLEOTIDE SEQUENCE</scope>
    <source>
        <strain evidence="2">UMB1231</strain>
    </source>
</reference>
<dbReference type="RefSeq" id="WP_016647555.1">
    <property type="nucleotide sequence ID" value="NZ_JASOOE010000003.1"/>
</dbReference>
<evidence type="ECO:0000259" key="1">
    <source>
        <dbReference type="Pfam" id="PF11823"/>
    </source>
</evidence>
<comment type="caution">
    <text evidence="2">The sequence shown here is derived from an EMBL/GenBank/DDBJ whole genome shotgun (WGS) entry which is preliminary data.</text>
</comment>
<gene>
    <name evidence="2" type="ORF">QP433_02325</name>
</gene>
<name>A0AAJ1Q5A0_9LACT</name>
<dbReference type="InterPro" id="IPR021778">
    <property type="entry name" value="Se/S_carrier-like"/>
</dbReference>
<evidence type="ECO:0000313" key="2">
    <source>
        <dbReference type="EMBL" id="MDK7186810.1"/>
    </source>
</evidence>
<dbReference type="Pfam" id="PF11823">
    <property type="entry name" value="Se_S_carrier"/>
    <property type="match status" value="1"/>
</dbReference>
<organism evidence="2 3">
    <name type="scientific">Facklamia hominis</name>
    <dbReference type="NCBI Taxonomy" id="178214"/>
    <lineage>
        <taxon>Bacteria</taxon>
        <taxon>Bacillati</taxon>
        <taxon>Bacillota</taxon>
        <taxon>Bacilli</taxon>
        <taxon>Lactobacillales</taxon>
        <taxon>Aerococcaceae</taxon>
        <taxon>Facklamia</taxon>
    </lineage>
</organism>
<dbReference type="Proteomes" id="UP001229251">
    <property type="component" value="Unassembled WGS sequence"/>
</dbReference>
<evidence type="ECO:0000313" key="3">
    <source>
        <dbReference type="Proteomes" id="UP001229251"/>
    </source>
</evidence>
<protein>
    <submittedName>
        <fullName evidence="2">DUF3343 domain-containing protein</fullName>
    </submittedName>
</protein>
<feature type="domain" description="Putative Se/S carrier protein-like" evidence="1">
    <location>
        <begin position="6"/>
        <end position="72"/>
    </location>
</feature>
<dbReference type="EMBL" id="JASOOE010000003">
    <property type="protein sequence ID" value="MDK7186810.1"/>
    <property type="molecule type" value="Genomic_DNA"/>
</dbReference>
<accession>A0AAJ1Q5A0</accession>
<dbReference type="AlphaFoldDB" id="A0AAJ1Q5A0"/>
<proteinExistence type="predicted"/>